<gene>
    <name evidence="2" type="ORF">FRUB_04979</name>
</gene>
<proteinExistence type="predicted"/>
<dbReference type="EMBL" id="NIDE01000007">
    <property type="protein sequence ID" value="OWK41087.1"/>
    <property type="molecule type" value="Genomic_DNA"/>
</dbReference>
<evidence type="ECO:0000256" key="1">
    <source>
        <dbReference type="SAM" id="MobiDB-lite"/>
    </source>
</evidence>
<evidence type="ECO:0000313" key="2">
    <source>
        <dbReference type="EMBL" id="OWK41087.1"/>
    </source>
</evidence>
<organism evidence="2 3">
    <name type="scientific">Fimbriiglobus ruber</name>
    <dbReference type="NCBI Taxonomy" id="1908690"/>
    <lineage>
        <taxon>Bacteria</taxon>
        <taxon>Pseudomonadati</taxon>
        <taxon>Planctomycetota</taxon>
        <taxon>Planctomycetia</taxon>
        <taxon>Gemmatales</taxon>
        <taxon>Gemmataceae</taxon>
        <taxon>Fimbriiglobus</taxon>
    </lineage>
</organism>
<sequence length="401" mass="40328">MPNATAHFTRVARKLLKTPGRSGARAARKGSLPLMVLQLEARDVPSVTVLDNFTDPTPSTPLVGLAAPVNTQVVRTDTLASGADRTITVTQTAVDGSGTDGATQYLVGSNDGGVTGQLDLATAPATTANVDSNYQYSTPLNLSGTGGTFSLAFLYSDHGVPFAITLTDGHGNSATQTGVDNTSAATFTFNLSGFTGVDLTDVTGVDVLVNAGASTVTSADFILSSLSVTLPDPNVTLIKTADAPSVNAGGQAGFTVTIADASGAGAATGVSLSDPLPTEAGTPLNWTIDPSSPNASAFVITGGNLQLLNNGSTTLAAGTSLVVHVVATTVPTASPLTVPLANTAAVTGTNVPTVPPATATENVLSRTLPSPRRRTPRASSPAPRPGSRSRSRTPARGPRTG</sequence>
<comment type="caution">
    <text evidence="2">The sequence shown here is derived from an EMBL/GenBank/DDBJ whole genome shotgun (WGS) entry which is preliminary data.</text>
</comment>
<dbReference type="RefSeq" id="WP_088256042.1">
    <property type="nucleotide sequence ID" value="NZ_NIDE01000007.1"/>
</dbReference>
<reference evidence="3" key="1">
    <citation type="submission" date="2017-06" db="EMBL/GenBank/DDBJ databases">
        <title>Genome analysis of Fimbriiglobus ruber SP5, the first member of the order Planctomycetales with confirmed chitinolytic capability.</title>
        <authorList>
            <person name="Ravin N.V."/>
            <person name="Rakitin A.L."/>
            <person name="Ivanova A.A."/>
            <person name="Beletsky A.V."/>
            <person name="Kulichevskaya I.S."/>
            <person name="Mardanov A.V."/>
            <person name="Dedysh S.N."/>
        </authorList>
    </citation>
    <scope>NUCLEOTIDE SEQUENCE [LARGE SCALE GENOMIC DNA]</scope>
    <source>
        <strain evidence="3">SP5</strain>
    </source>
</reference>
<evidence type="ECO:0000313" key="3">
    <source>
        <dbReference type="Proteomes" id="UP000214646"/>
    </source>
</evidence>
<feature type="region of interest" description="Disordered" evidence="1">
    <location>
        <begin position="351"/>
        <end position="401"/>
    </location>
</feature>
<feature type="compositionally biased region" description="Low complexity" evidence="1">
    <location>
        <begin position="377"/>
        <end position="386"/>
    </location>
</feature>
<feature type="compositionally biased region" description="Low complexity" evidence="1">
    <location>
        <begin position="351"/>
        <end position="363"/>
    </location>
</feature>
<accession>A0A225DY83</accession>
<dbReference type="AlphaFoldDB" id="A0A225DY83"/>
<dbReference type="Proteomes" id="UP000214646">
    <property type="component" value="Unassembled WGS sequence"/>
</dbReference>
<name>A0A225DY83_9BACT</name>
<protein>
    <submittedName>
        <fullName evidence="2">Fibronectin type III domain protein</fullName>
    </submittedName>
</protein>
<keyword evidence="3" id="KW-1185">Reference proteome</keyword>